<feature type="compositionally biased region" description="Polar residues" evidence="1">
    <location>
        <begin position="56"/>
        <end position="65"/>
    </location>
</feature>
<dbReference type="Proteomes" id="UP000756346">
    <property type="component" value="Unassembled WGS sequence"/>
</dbReference>
<sequence>MILRELHCMHQRYPAKCLQYTQKQVILFLPVRAHYVMEIRLRPPSTKHHPRLSPSVPVTSAVSDNKPSRAPSPTRAIRHARHSQPPDSAVHATQLRMDDALPEHATPAQGYIRTPPRQRFPERSLAQPMIQNVPL</sequence>
<keyword evidence="3" id="KW-1185">Reference proteome</keyword>
<name>A0A9P9BWA4_9PEZI</name>
<gene>
    <name evidence="2" type="ORF">B0I36DRAFT_344319</name>
</gene>
<comment type="caution">
    <text evidence="2">The sequence shown here is derived from an EMBL/GenBank/DDBJ whole genome shotgun (WGS) entry which is preliminary data.</text>
</comment>
<protein>
    <submittedName>
        <fullName evidence="2">Uncharacterized protein</fullName>
    </submittedName>
</protein>
<evidence type="ECO:0000256" key="1">
    <source>
        <dbReference type="SAM" id="MobiDB-lite"/>
    </source>
</evidence>
<dbReference type="RefSeq" id="XP_046018657.1">
    <property type="nucleotide sequence ID" value="XM_046156250.1"/>
</dbReference>
<dbReference type="EMBL" id="JAGTJQ010000001">
    <property type="protein sequence ID" value="KAH7040602.1"/>
    <property type="molecule type" value="Genomic_DNA"/>
</dbReference>
<feature type="region of interest" description="Disordered" evidence="1">
    <location>
        <begin position="42"/>
        <end position="91"/>
    </location>
</feature>
<dbReference type="GeneID" id="70185796"/>
<dbReference type="AlphaFoldDB" id="A0A9P9BWA4"/>
<evidence type="ECO:0000313" key="3">
    <source>
        <dbReference type="Proteomes" id="UP000756346"/>
    </source>
</evidence>
<reference evidence="2" key="1">
    <citation type="journal article" date="2021" name="Nat. Commun.">
        <title>Genetic determinants of endophytism in the Arabidopsis root mycobiome.</title>
        <authorList>
            <person name="Mesny F."/>
            <person name="Miyauchi S."/>
            <person name="Thiergart T."/>
            <person name="Pickel B."/>
            <person name="Atanasova L."/>
            <person name="Karlsson M."/>
            <person name="Huettel B."/>
            <person name="Barry K.W."/>
            <person name="Haridas S."/>
            <person name="Chen C."/>
            <person name="Bauer D."/>
            <person name="Andreopoulos W."/>
            <person name="Pangilinan J."/>
            <person name="LaButti K."/>
            <person name="Riley R."/>
            <person name="Lipzen A."/>
            <person name="Clum A."/>
            <person name="Drula E."/>
            <person name="Henrissat B."/>
            <person name="Kohler A."/>
            <person name="Grigoriev I.V."/>
            <person name="Martin F.M."/>
            <person name="Hacquard S."/>
        </authorList>
    </citation>
    <scope>NUCLEOTIDE SEQUENCE</scope>
    <source>
        <strain evidence="2">MPI-CAGE-CH-0230</strain>
    </source>
</reference>
<proteinExistence type="predicted"/>
<organism evidence="2 3">
    <name type="scientific">Microdochium trichocladiopsis</name>
    <dbReference type="NCBI Taxonomy" id="1682393"/>
    <lineage>
        <taxon>Eukaryota</taxon>
        <taxon>Fungi</taxon>
        <taxon>Dikarya</taxon>
        <taxon>Ascomycota</taxon>
        <taxon>Pezizomycotina</taxon>
        <taxon>Sordariomycetes</taxon>
        <taxon>Xylariomycetidae</taxon>
        <taxon>Xylariales</taxon>
        <taxon>Microdochiaceae</taxon>
        <taxon>Microdochium</taxon>
    </lineage>
</organism>
<evidence type="ECO:0000313" key="2">
    <source>
        <dbReference type="EMBL" id="KAH7040602.1"/>
    </source>
</evidence>
<feature type="region of interest" description="Disordered" evidence="1">
    <location>
        <begin position="105"/>
        <end position="135"/>
    </location>
</feature>
<accession>A0A9P9BWA4</accession>